<reference evidence="7" key="1">
    <citation type="submission" date="2006-12" db="EMBL/GenBank/DDBJ databases">
        <title>Complete sequence of chromosome 1 of Verminephrobacter eiseniae EF01-2.</title>
        <authorList>
            <person name="Copeland A."/>
            <person name="Lucas S."/>
            <person name="Lapidus A."/>
            <person name="Barry K."/>
            <person name="Detter J.C."/>
            <person name="Glavina del Rio T."/>
            <person name="Dalin E."/>
            <person name="Tice H."/>
            <person name="Pitluck S."/>
            <person name="Chertkov O."/>
            <person name="Brettin T."/>
            <person name="Bruce D."/>
            <person name="Han C."/>
            <person name="Tapia R."/>
            <person name="Gilna P."/>
            <person name="Schmutz J."/>
            <person name="Larimer F."/>
            <person name="Land M."/>
            <person name="Hauser L."/>
            <person name="Kyrpides N."/>
            <person name="Kim E."/>
            <person name="Stahl D."/>
            <person name="Richardson P."/>
        </authorList>
    </citation>
    <scope>NUCLEOTIDE SEQUENCE [LARGE SCALE GENOMIC DNA]</scope>
    <source>
        <strain evidence="7">EF01-2</strain>
    </source>
</reference>
<evidence type="ECO:0000313" key="6">
    <source>
        <dbReference type="EMBL" id="ABM57964.1"/>
    </source>
</evidence>
<evidence type="ECO:0000259" key="5">
    <source>
        <dbReference type="PROSITE" id="PS51078"/>
    </source>
</evidence>
<accession>A1WK07</accession>
<gene>
    <name evidence="6" type="ordered locus">Veis_2216</name>
</gene>
<dbReference type="PROSITE" id="PS51078">
    <property type="entry name" value="ICLR_ED"/>
    <property type="match status" value="1"/>
</dbReference>
<protein>
    <submittedName>
        <fullName evidence="6">Transcriptional regulator, IclR family</fullName>
    </submittedName>
</protein>
<dbReference type="InterPro" id="IPR005471">
    <property type="entry name" value="Tscrpt_reg_IclR_N"/>
</dbReference>
<keyword evidence="7" id="KW-1185">Reference proteome</keyword>
<dbReference type="Proteomes" id="UP000000374">
    <property type="component" value="Chromosome"/>
</dbReference>
<dbReference type="EMBL" id="CP000542">
    <property type="protein sequence ID" value="ABM57964.1"/>
    <property type="molecule type" value="Genomic_DNA"/>
</dbReference>
<dbReference type="HOGENOM" id="CLU_062618_4_0_4"/>
<dbReference type="STRING" id="391735.Veis_2216"/>
<dbReference type="PROSITE" id="PS51077">
    <property type="entry name" value="HTH_ICLR"/>
    <property type="match status" value="1"/>
</dbReference>
<dbReference type="InterPro" id="IPR036388">
    <property type="entry name" value="WH-like_DNA-bd_sf"/>
</dbReference>
<evidence type="ECO:0000256" key="1">
    <source>
        <dbReference type="ARBA" id="ARBA00023015"/>
    </source>
</evidence>
<feature type="domain" description="HTH iclR-type" evidence="4">
    <location>
        <begin position="14"/>
        <end position="77"/>
    </location>
</feature>
<dbReference type="GO" id="GO:0003700">
    <property type="term" value="F:DNA-binding transcription factor activity"/>
    <property type="evidence" value="ECO:0007669"/>
    <property type="project" value="TreeGrafter"/>
</dbReference>
<dbReference type="KEGG" id="vei:Veis_2216"/>
<sequence length="250" mass="26838">MVSASRLPAPKRGTQSVDRALALLRLVAARHADGLPLCQLVQTSGLERTTVYRLVSALVTAGLLQREPGAAAYRLGNEAMALGLAALQRPPLIEQCRPVMKALARRAGEPVFLVARSGDYSHCLHLEEGPRPVCSFAKTVGSLRLLGLGVPSFTLLARMEDAAIAAHYARHAGEYQEHRLTRPKLQRWIAQTREQGYAQITAQGLSGVGLRFALGSCGDAALGFVAPTARIPRSRGPALAALLRQELARL</sequence>
<dbReference type="InterPro" id="IPR014757">
    <property type="entry name" value="Tscrpt_reg_IclR_C"/>
</dbReference>
<dbReference type="InterPro" id="IPR050707">
    <property type="entry name" value="HTH_MetabolicPath_Reg"/>
</dbReference>
<dbReference type="SUPFAM" id="SSF46785">
    <property type="entry name" value="Winged helix' DNA-binding domain"/>
    <property type="match status" value="1"/>
</dbReference>
<keyword evidence="1" id="KW-0805">Transcription regulation</keyword>
<dbReference type="GO" id="GO:0045892">
    <property type="term" value="P:negative regulation of DNA-templated transcription"/>
    <property type="evidence" value="ECO:0007669"/>
    <property type="project" value="TreeGrafter"/>
</dbReference>
<dbReference type="PANTHER" id="PTHR30136:SF39">
    <property type="entry name" value="TRANSCRIPTIONAL REGULATORY PROTEIN"/>
    <property type="match status" value="1"/>
</dbReference>
<dbReference type="SMART" id="SM00346">
    <property type="entry name" value="HTH_ICLR"/>
    <property type="match status" value="1"/>
</dbReference>
<dbReference type="RefSeq" id="WP_011809968.1">
    <property type="nucleotide sequence ID" value="NC_008786.1"/>
</dbReference>
<evidence type="ECO:0000256" key="3">
    <source>
        <dbReference type="ARBA" id="ARBA00023163"/>
    </source>
</evidence>
<organism evidence="6 7">
    <name type="scientific">Verminephrobacter eiseniae (strain EF01-2)</name>
    <dbReference type="NCBI Taxonomy" id="391735"/>
    <lineage>
        <taxon>Bacteria</taxon>
        <taxon>Pseudomonadati</taxon>
        <taxon>Pseudomonadota</taxon>
        <taxon>Betaproteobacteria</taxon>
        <taxon>Burkholderiales</taxon>
        <taxon>Comamonadaceae</taxon>
        <taxon>Verminephrobacter</taxon>
    </lineage>
</organism>
<evidence type="ECO:0000259" key="4">
    <source>
        <dbReference type="PROSITE" id="PS51077"/>
    </source>
</evidence>
<keyword evidence="3" id="KW-0804">Transcription</keyword>
<dbReference type="GeneID" id="76460775"/>
<evidence type="ECO:0000313" key="7">
    <source>
        <dbReference type="Proteomes" id="UP000000374"/>
    </source>
</evidence>
<dbReference type="GO" id="GO:0003677">
    <property type="term" value="F:DNA binding"/>
    <property type="evidence" value="ECO:0007669"/>
    <property type="project" value="UniProtKB-KW"/>
</dbReference>
<keyword evidence="2" id="KW-0238">DNA-binding</keyword>
<evidence type="ECO:0000256" key="2">
    <source>
        <dbReference type="ARBA" id="ARBA00023125"/>
    </source>
</evidence>
<dbReference type="PANTHER" id="PTHR30136">
    <property type="entry name" value="HELIX-TURN-HELIX TRANSCRIPTIONAL REGULATOR, ICLR FAMILY"/>
    <property type="match status" value="1"/>
</dbReference>
<proteinExistence type="predicted"/>
<dbReference type="Gene3D" id="1.10.10.10">
    <property type="entry name" value="Winged helix-like DNA-binding domain superfamily/Winged helix DNA-binding domain"/>
    <property type="match status" value="1"/>
</dbReference>
<dbReference type="Pfam" id="PF09339">
    <property type="entry name" value="HTH_IclR"/>
    <property type="match status" value="1"/>
</dbReference>
<dbReference type="InterPro" id="IPR036390">
    <property type="entry name" value="WH_DNA-bd_sf"/>
</dbReference>
<dbReference type="Gene3D" id="3.30.450.40">
    <property type="match status" value="1"/>
</dbReference>
<dbReference type="InterPro" id="IPR029016">
    <property type="entry name" value="GAF-like_dom_sf"/>
</dbReference>
<name>A1WK07_VEREI</name>
<dbReference type="Pfam" id="PF01614">
    <property type="entry name" value="IclR_C"/>
    <property type="match status" value="1"/>
</dbReference>
<dbReference type="SUPFAM" id="SSF55781">
    <property type="entry name" value="GAF domain-like"/>
    <property type="match status" value="1"/>
</dbReference>
<dbReference type="OrthoDB" id="9807558at2"/>
<dbReference type="eggNOG" id="COG1414">
    <property type="taxonomic scope" value="Bacteria"/>
</dbReference>
<dbReference type="AlphaFoldDB" id="A1WK07"/>
<feature type="domain" description="IclR-ED" evidence="5">
    <location>
        <begin position="78"/>
        <end position="250"/>
    </location>
</feature>